<dbReference type="SUPFAM" id="SSF56112">
    <property type="entry name" value="Protein kinase-like (PK-like)"/>
    <property type="match status" value="1"/>
</dbReference>
<feature type="region of interest" description="Disordered" evidence="2">
    <location>
        <begin position="1"/>
        <end position="21"/>
    </location>
</feature>
<evidence type="ECO:0000256" key="2">
    <source>
        <dbReference type="SAM" id="MobiDB-lite"/>
    </source>
</evidence>
<name>G0TVA0_TRYVY</name>
<dbReference type="Pfam" id="PF01633">
    <property type="entry name" value="Choline_kinase"/>
    <property type="match status" value="1"/>
</dbReference>
<dbReference type="GO" id="GO:0006646">
    <property type="term" value="P:phosphatidylethanolamine biosynthetic process"/>
    <property type="evidence" value="ECO:0007669"/>
    <property type="project" value="TreeGrafter"/>
</dbReference>
<proteinExistence type="inferred from homology"/>
<dbReference type="PANTHER" id="PTHR22603">
    <property type="entry name" value="CHOLINE/ETHANOALAMINE KINASE"/>
    <property type="match status" value="1"/>
</dbReference>
<organism evidence="3">
    <name type="scientific">Trypanosoma vivax (strain Y486)</name>
    <dbReference type="NCBI Taxonomy" id="1055687"/>
    <lineage>
        <taxon>Eukaryota</taxon>
        <taxon>Discoba</taxon>
        <taxon>Euglenozoa</taxon>
        <taxon>Kinetoplastea</taxon>
        <taxon>Metakinetoplastina</taxon>
        <taxon>Trypanosomatida</taxon>
        <taxon>Trypanosomatidae</taxon>
        <taxon>Trypanosoma</taxon>
        <taxon>Duttonella</taxon>
    </lineage>
</organism>
<dbReference type="VEuPathDB" id="TriTrypDB:TvY486_0500750"/>
<gene>
    <name evidence="3" type="ORF">TVY486_0500750</name>
</gene>
<dbReference type="PANTHER" id="PTHR22603:SF96">
    <property type="entry name" value="KINASE, PUTATIVE-RELATED"/>
    <property type="match status" value="1"/>
</dbReference>
<dbReference type="InterPro" id="IPR011009">
    <property type="entry name" value="Kinase-like_dom_sf"/>
</dbReference>
<dbReference type="EC" id="2.7.1.82" evidence="3"/>
<dbReference type="GO" id="GO:0005737">
    <property type="term" value="C:cytoplasm"/>
    <property type="evidence" value="ECO:0007669"/>
    <property type="project" value="TreeGrafter"/>
</dbReference>
<dbReference type="Gene3D" id="3.90.1200.10">
    <property type="match status" value="2"/>
</dbReference>
<reference evidence="3" key="1">
    <citation type="journal article" date="2012" name="Proc. Natl. Acad. Sci. U.S.A.">
        <title>Antigenic diversity is generated by distinct evolutionary mechanisms in African trypanosome species.</title>
        <authorList>
            <person name="Jackson A.P."/>
            <person name="Berry A."/>
            <person name="Aslett M."/>
            <person name="Allison H.C."/>
            <person name="Burton P."/>
            <person name="Vavrova-Anderson J."/>
            <person name="Brown R."/>
            <person name="Browne H."/>
            <person name="Corton N."/>
            <person name="Hauser H."/>
            <person name="Gamble J."/>
            <person name="Gilderthorp R."/>
            <person name="Marcello L."/>
            <person name="McQuillan J."/>
            <person name="Otto T.D."/>
            <person name="Quail M.A."/>
            <person name="Sanders M.J."/>
            <person name="van Tonder A."/>
            <person name="Ginger M.L."/>
            <person name="Field M.C."/>
            <person name="Barry J.D."/>
            <person name="Hertz-Fowler C."/>
            <person name="Berriman M."/>
        </authorList>
    </citation>
    <scope>NUCLEOTIDE SEQUENCE</scope>
    <source>
        <strain evidence="3">Y486</strain>
    </source>
</reference>
<dbReference type="AlphaFoldDB" id="G0TVA0"/>
<accession>G0TVA0</accession>
<protein>
    <submittedName>
        <fullName evidence="3">Putative choline/ethanolamine kinase</fullName>
        <ecNumber evidence="3">2.7.1.82</ecNumber>
    </submittedName>
</protein>
<keyword evidence="3" id="KW-0808">Transferase</keyword>
<evidence type="ECO:0000256" key="1">
    <source>
        <dbReference type="ARBA" id="ARBA00038211"/>
    </source>
</evidence>
<dbReference type="OMA" id="NTICELD"/>
<comment type="similarity">
    <text evidence="1">Belongs to the choline/ethanolamine kinase family.</text>
</comment>
<keyword evidence="3" id="KW-0418">Kinase</keyword>
<evidence type="ECO:0000313" key="3">
    <source>
        <dbReference type="EMBL" id="CCC47866.1"/>
    </source>
</evidence>
<dbReference type="EMBL" id="HE573021">
    <property type="protein sequence ID" value="CCC47866.1"/>
    <property type="molecule type" value="Genomic_DNA"/>
</dbReference>
<dbReference type="GO" id="GO:0004305">
    <property type="term" value="F:ethanolamine kinase activity"/>
    <property type="evidence" value="ECO:0007669"/>
    <property type="project" value="UniProtKB-EC"/>
</dbReference>
<dbReference type="Gene3D" id="3.30.200.20">
    <property type="entry name" value="Phosphorylase Kinase, domain 1"/>
    <property type="match status" value="1"/>
</dbReference>
<sequence length="637" mass="71044">MQDTSSVPTGDRPLSAGTPAFHDFPLRDMKLHSIIRPSSQLTALSPMVECTVGTSRATMQPSPAHSWTSPAHSWASAASLDSIISLSNRSPEEEELDDLIYRLCHSLYKVARKKSMQIHRRHNGAAPPCAGENEDVEKGQFSNMRGHQDWCPLLHLFDPRSYYRAMGTASPHIGCLHCGESFRPQSGPDSVSQWLAEELNVTRLAGGNSNHVYRLAHTSFPEKAVLLRVYGDGGASEVIDRARDTKAMRVMSKAGMGPALLHSFHWGRVEEFIDASTTCTTEKLLGSPALLSDIYEGICQMHQLDYTPFLPEAMDADEARASRSMYGSVEDMEPVLREREGYYSTLTQVKALESVCRTSFERACLRLLRLMSPNVVKEHRRSVVDWFVGEVVLVQRELRSRNVPAVLSHNDLNPGNILLPREASDMNASGRTNGATARGANLVERRGYLFIDFEYTDVNYRCFDLGNTLCELDYDYTRGVEAGGRGFVKYLFMFPPAEKAEAWRDLGEEYPRMPELIVEAWRTTTCDGVMDIGTSALLAVRRYYATRDGVSVDDVHLSEAQVVEVLLGMLASHLHWALWSIVMACTQGEASTCDNGAEREFAVGGSGLDYMQYGDCRLREYIALRSWLADRGFLAHA</sequence>